<evidence type="ECO:0000256" key="2">
    <source>
        <dbReference type="ARBA" id="ARBA00022723"/>
    </source>
</evidence>
<comment type="similarity">
    <text evidence="1">Belongs to the sulfatase family.</text>
</comment>
<dbReference type="Proteomes" id="UP000310017">
    <property type="component" value="Chromosome"/>
</dbReference>
<dbReference type="InterPro" id="IPR017850">
    <property type="entry name" value="Alkaline_phosphatase_core_sf"/>
</dbReference>
<evidence type="ECO:0000313" key="8">
    <source>
        <dbReference type="Proteomes" id="UP000310017"/>
    </source>
</evidence>
<organism evidence="7 8">
    <name type="scientific">Aggregatimonas sangjinii</name>
    <dbReference type="NCBI Taxonomy" id="2583587"/>
    <lineage>
        <taxon>Bacteria</taxon>
        <taxon>Pseudomonadati</taxon>
        <taxon>Bacteroidota</taxon>
        <taxon>Flavobacteriia</taxon>
        <taxon>Flavobacteriales</taxon>
        <taxon>Flavobacteriaceae</taxon>
        <taxon>Aggregatimonas</taxon>
    </lineage>
</organism>
<keyword evidence="8" id="KW-1185">Reference proteome</keyword>
<dbReference type="PANTHER" id="PTHR42693">
    <property type="entry name" value="ARYLSULFATASE FAMILY MEMBER"/>
    <property type="match status" value="1"/>
</dbReference>
<keyword evidence="2" id="KW-0479">Metal-binding</keyword>
<dbReference type="RefSeq" id="WP_138851871.1">
    <property type="nucleotide sequence ID" value="NZ_CP040710.1"/>
</dbReference>
<dbReference type="KEGG" id="asag:FGM00_05110"/>
<evidence type="ECO:0000256" key="4">
    <source>
        <dbReference type="ARBA" id="ARBA00022837"/>
    </source>
</evidence>
<proteinExistence type="inferred from homology"/>
<reference evidence="7 8" key="1">
    <citation type="submission" date="2019-05" db="EMBL/GenBank/DDBJ databases">
        <title>Genome sequencing of F202Z8.</title>
        <authorList>
            <person name="Kwon Y.M."/>
        </authorList>
    </citation>
    <scope>NUCLEOTIDE SEQUENCE [LARGE SCALE GENOMIC DNA]</scope>
    <source>
        <strain evidence="7 8">F202Z8</strain>
    </source>
</reference>
<dbReference type="InterPro" id="IPR050738">
    <property type="entry name" value="Sulfatase"/>
</dbReference>
<evidence type="ECO:0000313" key="7">
    <source>
        <dbReference type="EMBL" id="QCW99518.1"/>
    </source>
</evidence>
<sequence>MRISFSLSIGLLVLLISCKENTSNTALTSETQKPNVILIMSDDQGWGDLSINGNSNLNTPNIDAIAENGVTLENFYVQPVCSPTRAEILTGRYASRLGVYATSAGGERMNLGETTIAEVFKANGYHTAAFGKWHNGMQPPYHPNTRGFDDFYGFASGHWGNYFSPILEHNGLLVRGDGFLTDDLTNRGIHFIEKHKSEPFFLYLPFNTPHSPMQVPDIYWEKFKNKELTKKYTGVGDEEPEFTKAALAMVENIDGNVGRIMEKIRALGLEENTIVLFMSDNGPNSWRWNGGMRGRKGSTDEGGVRSPFFIQWKDVLPAGTRRIPIASSVDLLPTLADLAGIPLETQKPLDGKSLKPLLVSEEENKWDSEFVFNHWNGKTSVRSQNYRLDAQDRLYDITKDRGQTTDIATRHPKMRDSLKKIKSDWLADVKADLVVKGDRPFTLGHPDHEYTQIPARDGIPHGNIKRSNRYPNDTFFTNWISVTDSISWDVEVMADGKYEVSILYTMPEGSQGMAVELSHGKNLMMTRIMTAHDPTLTGMENDRVPRIESYVKNFKPKILGTLYLRKGRRPLVLKTRYLPEKDGIDVRLLFFKRVD</sequence>
<keyword evidence="5" id="KW-0732">Signal</keyword>
<dbReference type="PROSITE" id="PS51257">
    <property type="entry name" value="PROKAR_LIPOPROTEIN"/>
    <property type="match status" value="1"/>
</dbReference>
<gene>
    <name evidence="7" type="ORF">FGM00_05110</name>
</gene>
<dbReference type="InterPro" id="IPR024607">
    <property type="entry name" value="Sulfatase_CS"/>
</dbReference>
<evidence type="ECO:0000256" key="5">
    <source>
        <dbReference type="SAM" id="SignalP"/>
    </source>
</evidence>
<feature type="chain" id="PRO_5022676981" evidence="5">
    <location>
        <begin position="23"/>
        <end position="595"/>
    </location>
</feature>
<evidence type="ECO:0000256" key="3">
    <source>
        <dbReference type="ARBA" id="ARBA00022801"/>
    </source>
</evidence>
<accession>A0A5B7SQ45</accession>
<feature type="domain" description="Sulfatase N-terminal" evidence="6">
    <location>
        <begin position="34"/>
        <end position="341"/>
    </location>
</feature>
<protein>
    <submittedName>
        <fullName evidence="7">Arylsulfatase</fullName>
    </submittedName>
</protein>
<name>A0A5B7SQ45_9FLAO</name>
<evidence type="ECO:0000259" key="6">
    <source>
        <dbReference type="Pfam" id="PF00884"/>
    </source>
</evidence>
<feature type="signal peptide" evidence="5">
    <location>
        <begin position="1"/>
        <end position="22"/>
    </location>
</feature>
<keyword evidence="4" id="KW-0106">Calcium</keyword>
<dbReference type="Gene3D" id="3.40.720.10">
    <property type="entry name" value="Alkaline Phosphatase, subunit A"/>
    <property type="match status" value="1"/>
</dbReference>
<dbReference type="GO" id="GO:0004065">
    <property type="term" value="F:arylsulfatase activity"/>
    <property type="evidence" value="ECO:0007669"/>
    <property type="project" value="TreeGrafter"/>
</dbReference>
<dbReference type="EMBL" id="CP040710">
    <property type="protein sequence ID" value="QCW99518.1"/>
    <property type="molecule type" value="Genomic_DNA"/>
</dbReference>
<dbReference type="InterPro" id="IPR000917">
    <property type="entry name" value="Sulfatase_N"/>
</dbReference>
<dbReference type="GO" id="GO:0046872">
    <property type="term" value="F:metal ion binding"/>
    <property type="evidence" value="ECO:0007669"/>
    <property type="project" value="UniProtKB-KW"/>
</dbReference>
<evidence type="ECO:0000256" key="1">
    <source>
        <dbReference type="ARBA" id="ARBA00008779"/>
    </source>
</evidence>
<dbReference type="SUPFAM" id="SSF53649">
    <property type="entry name" value="Alkaline phosphatase-like"/>
    <property type="match status" value="1"/>
</dbReference>
<dbReference type="PROSITE" id="PS00523">
    <property type="entry name" value="SULFATASE_1"/>
    <property type="match status" value="1"/>
</dbReference>
<dbReference type="Pfam" id="PF00884">
    <property type="entry name" value="Sulfatase"/>
    <property type="match status" value="1"/>
</dbReference>
<dbReference type="AlphaFoldDB" id="A0A5B7SQ45"/>
<keyword evidence="3" id="KW-0378">Hydrolase</keyword>
<dbReference type="PANTHER" id="PTHR42693:SF53">
    <property type="entry name" value="ENDO-4-O-SULFATASE"/>
    <property type="match status" value="1"/>
</dbReference>
<dbReference type="OrthoDB" id="756520at2"/>
<dbReference type="CDD" id="cd16146">
    <property type="entry name" value="ARS_like"/>
    <property type="match status" value="1"/>
</dbReference>